<keyword evidence="10" id="KW-1185">Reference proteome</keyword>
<dbReference type="PANTHER" id="PTHR17600">
    <property type="entry name" value="MESODERM DEVELOPMENT CANDIDATE 2"/>
    <property type="match status" value="1"/>
</dbReference>
<keyword evidence="3" id="KW-0879">Wnt signaling pathway</keyword>
<feature type="compositionally biased region" description="Acidic residues" evidence="7">
    <location>
        <begin position="52"/>
        <end position="63"/>
    </location>
</feature>
<dbReference type="PANTHER" id="PTHR17600:SF2">
    <property type="entry name" value="LRP CHAPERONE MESD"/>
    <property type="match status" value="1"/>
</dbReference>
<evidence type="ECO:0000313" key="9">
    <source>
        <dbReference type="EMBL" id="TRY75613.1"/>
    </source>
</evidence>
<dbReference type="Gene3D" id="6.10.250.640">
    <property type="match status" value="1"/>
</dbReference>
<dbReference type="Gene3D" id="3.30.70.260">
    <property type="match status" value="1"/>
</dbReference>
<comment type="caution">
    <text evidence="9">The sequence shown here is derived from an EMBL/GenBank/DDBJ whole genome shotgun (WGS) entry which is preliminary data.</text>
</comment>
<feature type="compositionally biased region" description="Basic residues" evidence="7">
    <location>
        <begin position="232"/>
        <end position="243"/>
    </location>
</feature>
<evidence type="ECO:0000256" key="6">
    <source>
        <dbReference type="ARBA" id="ARBA00023186"/>
    </source>
</evidence>
<comment type="subcellular location">
    <subcellularLocation>
        <location evidence="1">Endoplasmic reticulum</location>
    </subcellularLocation>
</comment>
<feature type="chain" id="PRO_5022157715" description="Mesoderm development candidate 2" evidence="8">
    <location>
        <begin position="24"/>
        <end position="243"/>
    </location>
</feature>
<proteinExistence type="inferred from homology"/>
<dbReference type="GO" id="GO:0016055">
    <property type="term" value="P:Wnt signaling pathway"/>
    <property type="evidence" value="ECO:0007669"/>
    <property type="project" value="UniProtKB-KW"/>
</dbReference>
<keyword evidence="5" id="KW-0256">Endoplasmic reticulum</keyword>
<evidence type="ECO:0000256" key="3">
    <source>
        <dbReference type="ARBA" id="ARBA00022687"/>
    </source>
</evidence>
<dbReference type="EMBL" id="VCGU01000005">
    <property type="protein sequence ID" value="TRY75613.1"/>
    <property type="molecule type" value="Genomic_DNA"/>
</dbReference>
<sequence length="243" mass="28874">MGGKWHLIWISGILLALSTYSEAKKSEEKPEWAKKDVRDFNDADLERLYDQWEEDDEPLPLDELPEHDPRRPQPSIDFSKLDMTNPESMMKATKKGKTLMMFVKVSGNPTRKDTEDISSIWQTGLWNNHVQTDRFLLEDDRVIFMFKDGEMAWDAKDFLINEERCEDVQLEQKTYCGKHSQTCEKDQIEKEAKDKKEKEKREKKKKKEEKKKKKEEKKKTEAKDNSKDKADKKKKKKKEKQEL</sequence>
<dbReference type="STRING" id="6832.A0A553PD55"/>
<protein>
    <recommendedName>
        <fullName evidence="11">Mesoderm development candidate 2</fullName>
    </recommendedName>
</protein>
<dbReference type="OMA" id="DQWEENE"/>
<feature type="compositionally biased region" description="Basic residues" evidence="7">
    <location>
        <begin position="201"/>
        <end position="216"/>
    </location>
</feature>
<evidence type="ECO:0000256" key="4">
    <source>
        <dbReference type="ARBA" id="ARBA00022729"/>
    </source>
</evidence>
<feature type="region of interest" description="Disordered" evidence="7">
    <location>
        <begin position="52"/>
        <end position="81"/>
    </location>
</feature>
<keyword evidence="6" id="KW-0143">Chaperone</keyword>
<name>A0A553PD55_TIGCA</name>
<keyword evidence="4 8" id="KW-0732">Signal</keyword>
<evidence type="ECO:0000256" key="2">
    <source>
        <dbReference type="ARBA" id="ARBA00011068"/>
    </source>
</evidence>
<evidence type="ECO:0000256" key="8">
    <source>
        <dbReference type="SAM" id="SignalP"/>
    </source>
</evidence>
<feature type="signal peptide" evidence="8">
    <location>
        <begin position="1"/>
        <end position="23"/>
    </location>
</feature>
<dbReference type="GO" id="GO:0005783">
    <property type="term" value="C:endoplasmic reticulum"/>
    <property type="evidence" value="ECO:0007669"/>
    <property type="project" value="UniProtKB-SubCell"/>
</dbReference>
<accession>A0A553PD55</accession>
<dbReference type="InterPro" id="IPR019330">
    <property type="entry name" value="MESD"/>
</dbReference>
<feature type="region of interest" description="Disordered" evidence="7">
    <location>
        <begin position="186"/>
        <end position="243"/>
    </location>
</feature>
<dbReference type="FunFam" id="3.30.70.260:FF:000031">
    <property type="entry name" value="LDLR chaperone MESD"/>
    <property type="match status" value="1"/>
</dbReference>
<dbReference type="Pfam" id="PF10185">
    <property type="entry name" value="Mesd"/>
    <property type="match status" value="1"/>
</dbReference>
<feature type="compositionally biased region" description="Basic and acidic residues" evidence="7">
    <location>
        <begin position="186"/>
        <end position="200"/>
    </location>
</feature>
<evidence type="ECO:0000256" key="1">
    <source>
        <dbReference type="ARBA" id="ARBA00004240"/>
    </source>
</evidence>
<comment type="similarity">
    <text evidence="2">Belongs to the MESD family.</text>
</comment>
<organism evidence="9 10">
    <name type="scientific">Tigriopus californicus</name>
    <name type="common">Marine copepod</name>
    <dbReference type="NCBI Taxonomy" id="6832"/>
    <lineage>
        <taxon>Eukaryota</taxon>
        <taxon>Metazoa</taxon>
        <taxon>Ecdysozoa</taxon>
        <taxon>Arthropoda</taxon>
        <taxon>Crustacea</taxon>
        <taxon>Multicrustacea</taxon>
        <taxon>Hexanauplia</taxon>
        <taxon>Copepoda</taxon>
        <taxon>Harpacticoida</taxon>
        <taxon>Harpacticidae</taxon>
        <taxon>Tigriopus</taxon>
    </lineage>
</organism>
<dbReference type="OrthoDB" id="75833at2759"/>
<evidence type="ECO:0000256" key="7">
    <source>
        <dbReference type="SAM" id="MobiDB-lite"/>
    </source>
</evidence>
<evidence type="ECO:0000313" key="10">
    <source>
        <dbReference type="Proteomes" id="UP000318571"/>
    </source>
</evidence>
<evidence type="ECO:0000256" key="5">
    <source>
        <dbReference type="ARBA" id="ARBA00022824"/>
    </source>
</evidence>
<evidence type="ECO:0008006" key="11">
    <source>
        <dbReference type="Google" id="ProtNLM"/>
    </source>
</evidence>
<dbReference type="AlphaFoldDB" id="A0A553PD55"/>
<reference evidence="9 10" key="1">
    <citation type="journal article" date="2018" name="Nat. Ecol. Evol.">
        <title>Genomic signatures of mitonuclear coevolution across populations of Tigriopus californicus.</title>
        <authorList>
            <person name="Barreto F.S."/>
            <person name="Watson E.T."/>
            <person name="Lima T.G."/>
            <person name="Willett C.S."/>
            <person name="Edmands S."/>
            <person name="Li W."/>
            <person name="Burton R.S."/>
        </authorList>
    </citation>
    <scope>NUCLEOTIDE SEQUENCE [LARGE SCALE GENOMIC DNA]</scope>
    <source>
        <strain evidence="9 10">San Diego</strain>
    </source>
</reference>
<dbReference type="GO" id="GO:0006457">
    <property type="term" value="P:protein folding"/>
    <property type="evidence" value="ECO:0007669"/>
    <property type="project" value="InterPro"/>
</dbReference>
<gene>
    <name evidence="9" type="ORF">TCAL_07507</name>
</gene>
<dbReference type="Proteomes" id="UP000318571">
    <property type="component" value="Chromosome 2"/>
</dbReference>
<feature type="compositionally biased region" description="Basic and acidic residues" evidence="7">
    <location>
        <begin position="217"/>
        <end position="231"/>
    </location>
</feature>